<evidence type="ECO:0000256" key="5">
    <source>
        <dbReference type="ARBA" id="ARBA00023136"/>
    </source>
</evidence>
<evidence type="ECO:0000313" key="8">
    <source>
        <dbReference type="EnsemblMetazoa" id="XP_030848538"/>
    </source>
</evidence>
<evidence type="ECO:0000256" key="3">
    <source>
        <dbReference type="ARBA" id="ARBA00022692"/>
    </source>
</evidence>
<dbReference type="PANTHER" id="PTHR14948">
    <property type="entry name" value="NG5"/>
    <property type="match status" value="1"/>
</dbReference>
<feature type="compositionally biased region" description="Low complexity" evidence="6">
    <location>
        <begin position="110"/>
        <end position="127"/>
    </location>
</feature>
<proteinExistence type="inferred from homology"/>
<dbReference type="Proteomes" id="UP000007110">
    <property type="component" value="Unassembled WGS sequence"/>
</dbReference>
<feature type="transmembrane region" description="Helical" evidence="7">
    <location>
        <begin position="203"/>
        <end position="221"/>
    </location>
</feature>
<feature type="compositionally biased region" description="Pro residues" evidence="6">
    <location>
        <begin position="35"/>
        <end position="46"/>
    </location>
</feature>
<reference evidence="9" key="1">
    <citation type="submission" date="2015-02" db="EMBL/GenBank/DDBJ databases">
        <title>Genome sequencing for Strongylocentrotus purpuratus.</title>
        <authorList>
            <person name="Murali S."/>
            <person name="Liu Y."/>
            <person name="Vee V."/>
            <person name="English A."/>
            <person name="Wang M."/>
            <person name="Skinner E."/>
            <person name="Han Y."/>
            <person name="Muzny D.M."/>
            <person name="Worley K.C."/>
            <person name="Gibbs R.A."/>
        </authorList>
    </citation>
    <scope>NUCLEOTIDE SEQUENCE</scope>
</reference>
<dbReference type="GO" id="GO:0016020">
    <property type="term" value="C:membrane"/>
    <property type="evidence" value="ECO:0000318"/>
    <property type="project" value="GO_Central"/>
</dbReference>
<comment type="similarity">
    <text evidence="2">Belongs to the CD225/Dispanin family.</text>
</comment>
<evidence type="ECO:0000256" key="7">
    <source>
        <dbReference type="SAM" id="Phobius"/>
    </source>
</evidence>
<name>A0A7M7PFM8_STRPU</name>
<dbReference type="GeneID" id="764724"/>
<dbReference type="RefSeq" id="XP_030848538.1">
    <property type="nucleotide sequence ID" value="XM_030992678.1"/>
</dbReference>
<organism evidence="8 9">
    <name type="scientific">Strongylocentrotus purpuratus</name>
    <name type="common">Purple sea urchin</name>
    <dbReference type="NCBI Taxonomy" id="7668"/>
    <lineage>
        <taxon>Eukaryota</taxon>
        <taxon>Metazoa</taxon>
        <taxon>Echinodermata</taxon>
        <taxon>Eleutherozoa</taxon>
        <taxon>Echinozoa</taxon>
        <taxon>Echinoidea</taxon>
        <taxon>Euechinoidea</taxon>
        <taxon>Echinacea</taxon>
        <taxon>Camarodonta</taxon>
        <taxon>Echinidea</taxon>
        <taxon>Strongylocentrotidae</taxon>
        <taxon>Strongylocentrotus</taxon>
    </lineage>
</organism>
<dbReference type="OrthoDB" id="6083617at2759"/>
<feature type="compositionally biased region" description="Low complexity" evidence="6">
    <location>
        <begin position="47"/>
        <end position="98"/>
    </location>
</feature>
<protein>
    <submittedName>
        <fullName evidence="8">Uncharacterized protein</fullName>
    </submittedName>
</protein>
<dbReference type="KEGG" id="spu:764724"/>
<evidence type="ECO:0000256" key="6">
    <source>
        <dbReference type="SAM" id="MobiDB-lite"/>
    </source>
</evidence>
<sequence length="229" mass="25061">MASEYKQFTNEGFDVEGVGHGDPPSYDESDAIPSSAPPQNPYPPPNSSEYPMQQPSKSQQASQFPQQQPGTYAPQQQPGTYAPQQQPGTYDPQQQPGTYDPQQHPGTYDPQQQPGTYAPQQQPGTYAPQPQVVQVPIQQNIVHVSPMKMPNDYFALALVTLCCCLPFGIVALIKSTEVRNRSAVGDYHGAAVSSLEAKRWSRIGIMFGIISGLVTIVYAILHSSIEYGY</sequence>
<dbReference type="InParanoid" id="A0A7M7PFM8"/>
<dbReference type="OMA" id="PYNNPLQ"/>
<dbReference type="InterPro" id="IPR051423">
    <property type="entry name" value="CD225/Dispanin"/>
</dbReference>
<dbReference type="AlphaFoldDB" id="A0A7M7PFM8"/>
<feature type="region of interest" description="Disordered" evidence="6">
    <location>
        <begin position="1"/>
        <end position="127"/>
    </location>
</feature>
<feature type="compositionally biased region" description="Polar residues" evidence="6">
    <location>
        <begin position="1"/>
        <end position="10"/>
    </location>
</feature>
<dbReference type="PANTHER" id="PTHR14948:SF44">
    <property type="entry name" value="PROLINE-RICH TRANSMEMBRANE PROTEIN 1-LIKE"/>
    <property type="match status" value="1"/>
</dbReference>
<accession>A0A7M7PFM8</accession>
<keyword evidence="4 7" id="KW-1133">Transmembrane helix</keyword>
<feature type="transmembrane region" description="Helical" evidence="7">
    <location>
        <begin position="153"/>
        <end position="173"/>
    </location>
</feature>
<evidence type="ECO:0000313" key="9">
    <source>
        <dbReference type="Proteomes" id="UP000007110"/>
    </source>
</evidence>
<dbReference type="Pfam" id="PF04505">
    <property type="entry name" value="CD225"/>
    <property type="match status" value="1"/>
</dbReference>
<keyword evidence="3 7" id="KW-0812">Transmembrane</keyword>
<keyword evidence="9" id="KW-1185">Reference proteome</keyword>
<dbReference type="EnsemblMetazoa" id="XM_030992678">
    <property type="protein sequence ID" value="XP_030848538"/>
    <property type="gene ID" value="LOC764724"/>
</dbReference>
<evidence type="ECO:0000256" key="2">
    <source>
        <dbReference type="ARBA" id="ARBA00006843"/>
    </source>
</evidence>
<reference evidence="8" key="2">
    <citation type="submission" date="2021-01" db="UniProtKB">
        <authorList>
            <consortium name="EnsemblMetazoa"/>
        </authorList>
    </citation>
    <scope>IDENTIFICATION</scope>
</reference>
<dbReference type="PRINTS" id="PR01217">
    <property type="entry name" value="PRICHEXTENSN"/>
</dbReference>
<dbReference type="InterPro" id="IPR007593">
    <property type="entry name" value="CD225/Dispanin_fam"/>
</dbReference>
<keyword evidence="5 7" id="KW-0472">Membrane</keyword>
<evidence type="ECO:0000256" key="4">
    <source>
        <dbReference type="ARBA" id="ARBA00022989"/>
    </source>
</evidence>
<comment type="subcellular location">
    <subcellularLocation>
        <location evidence="1">Membrane</location>
    </subcellularLocation>
</comment>
<evidence type="ECO:0000256" key="1">
    <source>
        <dbReference type="ARBA" id="ARBA00004370"/>
    </source>
</evidence>